<name>A0A5N6P836_9ASTR</name>
<sequence>MATAELNTATTKTGDQPEKTIDTVPDTTTESVSVDKLPASSTDKKYDDSGETKSNAKDPATVAVDDVNKSNEEGYSVTDTQRKIRRAERFGMPVQLSEEEKRNSRAERFGTAGMTSGSQVSDTTKKSEELKRKARAERFGIKRSTPTEEEEEKKKARLSRFGSSYSSADPIEEEKKKARTLSYLPISQKAAIAGKAGGEIFCLHLQKLYSAAQSMLSYGFAIQCSDTSSGKIVAYHGFISCTPRIMVIRC</sequence>
<dbReference type="AlphaFoldDB" id="A0A5N6P836"/>
<evidence type="ECO:0000259" key="2">
    <source>
        <dbReference type="Pfam" id="PF18592"/>
    </source>
</evidence>
<evidence type="ECO:0000313" key="4">
    <source>
        <dbReference type="Proteomes" id="UP000326396"/>
    </source>
</evidence>
<proteinExistence type="predicted"/>
<feature type="compositionally biased region" description="Polar residues" evidence="1">
    <location>
        <begin position="1"/>
        <end position="14"/>
    </location>
</feature>
<dbReference type="OrthoDB" id="5837849at2759"/>
<accession>A0A5N6P836</accession>
<feature type="compositionally biased region" description="Basic and acidic residues" evidence="1">
    <location>
        <begin position="42"/>
        <end position="56"/>
    </location>
</feature>
<dbReference type="PANTHER" id="PTHR47701">
    <property type="entry name" value="PROTEIN MODIFIER OF SNC1 11"/>
    <property type="match status" value="1"/>
</dbReference>
<protein>
    <recommendedName>
        <fullName evidence="2">THO1-MOS11 C-terminal domain-containing protein</fullName>
    </recommendedName>
</protein>
<dbReference type="InterPro" id="IPR040746">
    <property type="entry name" value="THO1_MOS11_C"/>
</dbReference>
<dbReference type="GO" id="GO:0005634">
    <property type="term" value="C:nucleus"/>
    <property type="evidence" value="ECO:0007669"/>
    <property type="project" value="TreeGrafter"/>
</dbReference>
<feature type="domain" description="THO1-MOS11 C-terminal" evidence="2">
    <location>
        <begin position="80"/>
        <end position="110"/>
    </location>
</feature>
<dbReference type="Proteomes" id="UP000326396">
    <property type="component" value="Linkage Group LG14"/>
</dbReference>
<feature type="compositionally biased region" description="Basic and acidic residues" evidence="1">
    <location>
        <begin position="123"/>
        <end position="140"/>
    </location>
</feature>
<keyword evidence="4" id="KW-1185">Reference proteome</keyword>
<feature type="compositionally biased region" description="Basic and acidic residues" evidence="1">
    <location>
        <begin position="98"/>
        <end position="108"/>
    </location>
</feature>
<feature type="region of interest" description="Disordered" evidence="1">
    <location>
        <begin position="1"/>
        <end position="156"/>
    </location>
</feature>
<feature type="compositionally biased region" description="Polar residues" evidence="1">
    <location>
        <begin position="113"/>
        <end position="122"/>
    </location>
</feature>
<dbReference type="InterPro" id="IPR044209">
    <property type="entry name" value="MOS11"/>
</dbReference>
<comment type="caution">
    <text evidence="3">The sequence shown here is derived from an EMBL/GenBank/DDBJ whole genome shotgun (WGS) entry which is preliminary data.</text>
</comment>
<dbReference type="GO" id="GO:0016973">
    <property type="term" value="P:poly(A)+ mRNA export from nucleus"/>
    <property type="evidence" value="ECO:0007669"/>
    <property type="project" value="InterPro"/>
</dbReference>
<evidence type="ECO:0000256" key="1">
    <source>
        <dbReference type="SAM" id="MobiDB-lite"/>
    </source>
</evidence>
<reference evidence="3 4" key="1">
    <citation type="submission" date="2019-05" db="EMBL/GenBank/DDBJ databases">
        <title>Mikania micrantha, genome provides insights into the molecular mechanism of rapid growth.</title>
        <authorList>
            <person name="Liu B."/>
        </authorList>
    </citation>
    <scope>NUCLEOTIDE SEQUENCE [LARGE SCALE GENOMIC DNA]</scope>
    <source>
        <strain evidence="3">NLD-2019</strain>
        <tissue evidence="3">Leaf</tissue>
    </source>
</reference>
<evidence type="ECO:0000313" key="3">
    <source>
        <dbReference type="EMBL" id="KAD5961791.1"/>
    </source>
</evidence>
<dbReference type="EMBL" id="SZYD01000006">
    <property type="protein sequence ID" value="KAD5961791.1"/>
    <property type="molecule type" value="Genomic_DNA"/>
</dbReference>
<dbReference type="Pfam" id="PF18592">
    <property type="entry name" value="Tho1_MOS11_C"/>
    <property type="match status" value="1"/>
</dbReference>
<gene>
    <name evidence="3" type="ORF">E3N88_13264</name>
</gene>
<organism evidence="3 4">
    <name type="scientific">Mikania micrantha</name>
    <name type="common">bitter vine</name>
    <dbReference type="NCBI Taxonomy" id="192012"/>
    <lineage>
        <taxon>Eukaryota</taxon>
        <taxon>Viridiplantae</taxon>
        <taxon>Streptophyta</taxon>
        <taxon>Embryophyta</taxon>
        <taxon>Tracheophyta</taxon>
        <taxon>Spermatophyta</taxon>
        <taxon>Magnoliopsida</taxon>
        <taxon>eudicotyledons</taxon>
        <taxon>Gunneridae</taxon>
        <taxon>Pentapetalae</taxon>
        <taxon>asterids</taxon>
        <taxon>campanulids</taxon>
        <taxon>Asterales</taxon>
        <taxon>Asteraceae</taxon>
        <taxon>Asteroideae</taxon>
        <taxon>Heliantheae alliance</taxon>
        <taxon>Eupatorieae</taxon>
        <taxon>Mikania</taxon>
    </lineage>
</organism>
<dbReference type="PANTHER" id="PTHR47701:SF2">
    <property type="entry name" value="PROTEIN MODIFIER OF SNC1 11"/>
    <property type="match status" value="1"/>
</dbReference>